<protein>
    <recommendedName>
        <fullName evidence="3">histidine kinase</fullName>
        <ecNumber evidence="3">2.7.13.3</ecNumber>
    </recommendedName>
</protein>
<dbReference type="Gene3D" id="3.30.565.10">
    <property type="entry name" value="Histidine kinase-like ATPase, C-terminal domain"/>
    <property type="match status" value="1"/>
</dbReference>
<dbReference type="STRING" id="1397694.GCA_000702585_01936"/>
<organism evidence="15 16">
    <name type="scientific">Exiguobacterium aurantiacum</name>
    <dbReference type="NCBI Taxonomy" id="33987"/>
    <lineage>
        <taxon>Bacteria</taxon>
        <taxon>Bacillati</taxon>
        <taxon>Bacillota</taxon>
        <taxon>Bacilli</taxon>
        <taxon>Bacillales</taxon>
        <taxon>Bacillales Family XII. Incertae Sedis</taxon>
        <taxon>Exiguobacterium</taxon>
    </lineage>
</organism>
<dbReference type="GO" id="GO:0005886">
    <property type="term" value="C:plasma membrane"/>
    <property type="evidence" value="ECO:0007669"/>
    <property type="project" value="UniProtKB-SubCell"/>
</dbReference>
<keyword evidence="5" id="KW-0597">Phosphoprotein</keyword>
<dbReference type="InterPro" id="IPR004358">
    <property type="entry name" value="Sig_transdc_His_kin-like_C"/>
</dbReference>
<dbReference type="SUPFAM" id="SSF55874">
    <property type="entry name" value="ATPase domain of HSP90 chaperone/DNA topoisomerase II/histidine kinase"/>
    <property type="match status" value="1"/>
</dbReference>
<dbReference type="PANTHER" id="PTHR42878">
    <property type="entry name" value="TWO-COMPONENT HISTIDINE KINASE"/>
    <property type="match status" value="1"/>
</dbReference>
<dbReference type="AlphaFoldDB" id="A0A377FTC7"/>
<name>A0A377FTC7_9BACL</name>
<keyword evidence="7" id="KW-0547">Nucleotide-binding</keyword>
<comment type="subcellular location">
    <subcellularLocation>
        <location evidence="2">Cell membrane</location>
        <topology evidence="2">Multi-pass membrane protein</topology>
    </subcellularLocation>
</comment>
<dbReference type="SMART" id="SM00388">
    <property type="entry name" value="HisKA"/>
    <property type="match status" value="1"/>
</dbReference>
<evidence type="ECO:0000256" key="4">
    <source>
        <dbReference type="ARBA" id="ARBA00022475"/>
    </source>
</evidence>
<sequence length="451" mass="49880">MKTLYTRIVLTVFLILIASGAVALLVSNVAYYVWWQPTYSEKTERTASAAVGYFENHTDLDEAAYYSLLARTGYQLFVVKADGRVMRYGGEFRNETIDDAIIRSVREGVVYEGMRDYPFHLFLLGLFDNEVVNTYGFPLIGSDGVDAVFMRPDLSAQIRELHLFVGLFFGTLTVLAFLLIALSTRNIVRPVKLLTEATASVASGTRPRDLPLGRTDEIGVLARRFDDMAQTIEMSEAERKRFVSNVSHEFRSPLTSLTGYATRLVATTDGEASDYARIIRDETERLSGLTTQLLLLARLDEADLALESDVTIADSIEEVIRGLSFQLDQTGVAISTDLDRSIAIKGDPILLSQVWANLIQNALHASSEGGMIRIRLEQRERPTVTIADDGVGMDEATKARLFERFFQGDVSRSTTGTGLGLSIVHDIIALHDGTIHVDSTPGRGTVFTVML</sequence>
<keyword evidence="10" id="KW-0902">Two-component regulatory system</keyword>
<dbReference type="GO" id="GO:0000156">
    <property type="term" value="F:phosphorelay response regulator activity"/>
    <property type="evidence" value="ECO:0007669"/>
    <property type="project" value="TreeGrafter"/>
</dbReference>
<dbReference type="PROSITE" id="PS50109">
    <property type="entry name" value="HIS_KIN"/>
    <property type="match status" value="1"/>
</dbReference>
<keyword evidence="12" id="KW-0812">Transmembrane</keyword>
<feature type="transmembrane region" description="Helical" evidence="12">
    <location>
        <begin position="161"/>
        <end position="182"/>
    </location>
</feature>
<dbReference type="FunFam" id="3.30.565.10:FF:000006">
    <property type="entry name" value="Sensor histidine kinase WalK"/>
    <property type="match status" value="1"/>
</dbReference>
<dbReference type="InterPro" id="IPR003661">
    <property type="entry name" value="HisK_dim/P_dom"/>
</dbReference>
<dbReference type="OrthoDB" id="9813151at2"/>
<feature type="domain" description="HAMP" evidence="14">
    <location>
        <begin position="185"/>
        <end position="237"/>
    </location>
</feature>
<dbReference type="EMBL" id="UGGP01000001">
    <property type="protein sequence ID" value="STO08070.1"/>
    <property type="molecule type" value="Genomic_DNA"/>
</dbReference>
<dbReference type="Gene3D" id="1.10.287.130">
    <property type="match status" value="1"/>
</dbReference>
<accession>A0A377FTC7</accession>
<evidence type="ECO:0000256" key="7">
    <source>
        <dbReference type="ARBA" id="ARBA00022741"/>
    </source>
</evidence>
<dbReference type="GO" id="GO:0007234">
    <property type="term" value="P:osmosensory signaling via phosphorelay pathway"/>
    <property type="evidence" value="ECO:0007669"/>
    <property type="project" value="TreeGrafter"/>
</dbReference>
<keyword evidence="11 12" id="KW-0472">Membrane</keyword>
<evidence type="ECO:0000256" key="9">
    <source>
        <dbReference type="ARBA" id="ARBA00022840"/>
    </source>
</evidence>
<reference evidence="15 16" key="1">
    <citation type="submission" date="2018-06" db="EMBL/GenBank/DDBJ databases">
        <authorList>
            <consortium name="Pathogen Informatics"/>
            <person name="Doyle S."/>
        </authorList>
    </citation>
    <scope>NUCLEOTIDE SEQUENCE [LARGE SCALE GENOMIC DNA]</scope>
    <source>
        <strain evidence="15 16">NCTC13163</strain>
    </source>
</reference>
<dbReference type="Pfam" id="PF00672">
    <property type="entry name" value="HAMP"/>
    <property type="match status" value="1"/>
</dbReference>
<evidence type="ECO:0000313" key="16">
    <source>
        <dbReference type="Proteomes" id="UP000254060"/>
    </source>
</evidence>
<evidence type="ECO:0000313" key="15">
    <source>
        <dbReference type="EMBL" id="STO08070.1"/>
    </source>
</evidence>
<dbReference type="SUPFAM" id="SSF47384">
    <property type="entry name" value="Homodimeric domain of signal transducing histidine kinase"/>
    <property type="match status" value="1"/>
</dbReference>
<dbReference type="InterPro" id="IPR036097">
    <property type="entry name" value="HisK_dim/P_sf"/>
</dbReference>
<dbReference type="SUPFAM" id="SSF158472">
    <property type="entry name" value="HAMP domain-like"/>
    <property type="match status" value="1"/>
</dbReference>
<dbReference type="Pfam" id="PF02518">
    <property type="entry name" value="HATPase_c"/>
    <property type="match status" value="1"/>
</dbReference>
<keyword evidence="12" id="KW-1133">Transmembrane helix</keyword>
<comment type="catalytic activity">
    <reaction evidence="1">
        <text>ATP + protein L-histidine = ADP + protein N-phospho-L-histidine.</text>
        <dbReference type="EC" id="2.7.13.3"/>
    </reaction>
</comment>
<dbReference type="GO" id="GO:0030295">
    <property type="term" value="F:protein kinase activator activity"/>
    <property type="evidence" value="ECO:0007669"/>
    <property type="project" value="TreeGrafter"/>
</dbReference>
<dbReference type="CDD" id="cd00082">
    <property type="entry name" value="HisKA"/>
    <property type="match status" value="1"/>
</dbReference>
<dbReference type="PANTHER" id="PTHR42878:SF7">
    <property type="entry name" value="SENSOR HISTIDINE KINASE GLRK"/>
    <property type="match status" value="1"/>
</dbReference>
<evidence type="ECO:0000256" key="2">
    <source>
        <dbReference type="ARBA" id="ARBA00004651"/>
    </source>
</evidence>
<keyword evidence="8" id="KW-0418">Kinase</keyword>
<dbReference type="Proteomes" id="UP000254060">
    <property type="component" value="Unassembled WGS sequence"/>
</dbReference>
<dbReference type="PROSITE" id="PS50885">
    <property type="entry name" value="HAMP"/>
    <property type="match status" value="1"/>
</dbReference>
<dbReference type="InterPro" id="IPR050351">
    <property type="entry name" value="BphY/WalK/GraS-like"/>
</dbReference>
<evidence type="ECO:0000256" key="5">
    <source>
        <dbReference type="ARBA" id="ARBA00022553"/>
    </source>
</evidence>
<evidence type="ECO:0000256" key="12">
    <source>
        <dbReference type="SAM" id="Phobius"/>
    </source>
</evidence>
<dbReference type="FunFam" id="1.10.287.130:FF:000001">
    <property type="entry name" value="Two-component sensor histidine kinase"/>
    <property type="match status" value="1"/>
</dbReference>
<feature type="domain" description="Histidine kinase" evidence="13">
    <location>
        <begin position="245"/>
        <end position="451"/>
    </location>
</feature>
<gene>
    <name evidence="15" type="primary">hssS</name>
    <name evidence="15" type="ORF">NCTC13163_01435</name>
</gene>
<evidence type="ECO:0000256" key="8">
    <source>
        <dbReference type="ARBA" id="ARBA00022777"/>
    </source>
</evidence>
<proteinExistence type="predicted"/>
<dbReference type="SMART" id="SM00387">
    <property type="entry name" value="HATPase_c"/>
    <property type="match status" value="1"/>
</dbReference>
<dbReference type="RefSeq" id="WP_029334935.1">
    <property type="nucleotide sequence ID" value="NZ_UGGP01000001.1"/>
</dbReference>
<dbReference type="InterPro" id="IPR003594">
    <property type="entry name" value="HATPase_dom"/>
</dbReference>
<dbReference type="CDD" id="cd00075">
    <property type="entry name" value="HATPase"/>
    <property type="match status" value="1"/>
</dbReference>
<dbReference type="EC" id="2.7.13.3" evidence="3"/>
<dbReference type="GO" id="GO:0005524">
    <property type="term" value="F:ATP binding"/>
    <property type="evidence" value="ECO:0007669"/>
    <property type="project" value="UniProtKB-KW"/>
</dbReference>
<evidence type="ECO:0000256" key="10">
    <source>
        <dbReference type="ARBA" id="ARBA00023012"/>
    </source>
</evidence>
<evidence type="ECO:0000256" key="11">
    <source>
        <dbReference type="ARBA" id="ARBA00023136"/>
    </source>
</evidence>
<feature type="transmembrane region" description="Helical" evidence="12">
    <location>
        <begin position="12"/>
        <end position="34"/>
    </location>
</feature>
<keyword evidence="6 15" id="KW-0808">Transferase</keyword>
<evidence type="ECO:0000256" key="1">
    <source>
        <dbReference type="ARBA" id="ARBA00000085"/>
    </source>
</evidence>
<evidence type="ECO:0000259" key="14">
    <source>
        <dbReference type="PROSITE" id="PS50885"/>
    </source>
</evidence>
<dbReference type="CDD" id="cd06225">
    <property type="entry name" value="HAMP"/>
    <property type="match status" value="1"/>
</dbReference>
<keyword evidence="9" id="KW-0067">ATP-binding</keyword>
<dbReference type="InterPro" id="IPR003660">
    <property type="entry name" value="HAMP_dom"/>
</dbReference>
<dbReference type="Gene3D" id="6.10.340.10">
    <property type="match status" value="1"/>
</dbReference>
<dbReference type="PRINTS" id="PR00344">
    <property type="entry name" value="BCTRLSENSOR"/>
</dbReference>
<dbReference type="GO" id="GO:0000155">
    <property type="term" value="F:phosphorelay sensor kinase activity"/>
    <property type="evidence" value="ECO:0007669"/>
    <property type="project" value="InterPro"/>
</dbReference>
<evidence type="ECO:0000256" key="6">
    <source>
        <dbReference type="ARBA" id="ARBA00022679"/>
    </source>
</evidence>
<dbReference type="Pfam" id="PF00512">
    <property type="entry name" value="HisKA"/>
    <property type="match status" value="1"/>
</dbReference>
<evidence type="ECO:0000259" key="13">
    <source>
        <dbReference type="PROSITE" id="PS50109"/>
    </source>
</evidence>
<evidence type="ECO:0000256" key="3">
    <source>
        <dbReference type="ARBA" id="ARBA00012438"/>
    </source>
</evidence>
<dbReference type="SMART" id="SM00304">
    <property type="entry name" value="HAMP"/>
    <property type="match status" value="1"/>
</dbReference>
<dbReference type="InterPro" id="IPR005467">
    <property type="entry name" value="His_kinase_dom"/>
</dbReference>
<keyword evidence="4" id="KW-1003">Cell membrane</keyword>
<dbReference type="InterPro" id="IPR036890">
    <property type="entry name" value="HATPase_C_sf"/>
</dbReference>